<feature type="region of interest" description="Disordered" evidence="1">
    <location>
        <begin position="52"/>
        <end position="83"/>
    </location>
</feature>
<evidence type="ECO:0000313" key="2">
    <source>
        <dbReference type="EMBL" id="KAL0956896.1"/>
    </source>
</evidence>
<feature type="compositionally biased region" description="Basic and acidic residues" evidence="1">
    <location>
        <begin position="52"/>
        <end position="69"/>
    </location>
</feature>
<name>A0ABR3JME3_9AGAR</name>
<accession>A0ABR3JME3</accession>
<dbReference type="Proteomes" id="UP001556367">
    <property type="component" value="Unassembled WGS sequence"/>
</dbReference>
<gene>
    <name evidence="2" type="ORF">HGRIS_003002</name>
</gene>
<evidence type="ECO:0000256" key="1">
    <source>
        <dbReference type="SAM" id="MobiDB-lite"/>
    </source>
</evidence>
<evidence type="ECO:0000313" key="3">
    <source>
        <dbReference type="Proteomes" id="UP001556367"/>
    </source>
</evidence>
<proteinExistence type="predicted"/>
<dbReference type="EMBL" id="JASNQZ010000006">
    <property type="protein sequence ID" value="KAL0956896.1"/>
    <property type="molecule type" value="Genomic_DNA"/>
</dbReference>
<protein>
    <recommendedName>
        <fullName evidence="4">HMG box domain-containing protein</fullName>
    </recommendedName>
</protein>
<evidence type="ECO:0008006" key="4">
    <source>
        <dbReference type="Google" id="ProtNLM"/>
    </source>
</evidence>
<organism evidence="2 3">
    <name type="scientific">Hohenbuehelia grisea</name>
    <dbReference type="NCBI Taxonomy" id="104357"/>
    <lineage>
        <taxon>Eukaryota</taxon>
        <taxon>Fungi</taxon>
        <taxon>Dikarya</taxon>
        <taxon>Basidiomycota</taxon>
        <taxon>Agaricomycotina</taxon>
        <taxon>Agaricomycetes</taxon>
        <taxon>Agaricomycetidae</taxon>
        <taxon>Agaricales</taxon>
        <taxon>Pleurotineae</taxon>
        <taxon>Pleurotaceae</taxon>
        <taxon>Hohenbuehelia</taxon>
    </lineage>
</organism>
<keyword evidence="3" id="KW-1185">Reference proteome</keyword>
<reference evidence="3" key="1">
    <citation type="submission" date="2024-06" db="EMBL/GenBank/DDBJ databases">
        <title>Multi-omics analyses provide insights into the biosynthesis of the anticancer antibiotic pleurotin in Hohenbuehelia grisea.</title>
        <authorList>
            <person name="Weaver J.A."/>
            <person name="Alberti F."/>
        </authorList>
    </citation>
    <scope>NUCLEOTIDE SEQUENCE [LARGE SCALE GENOMIC DNA]</scope>
    <source>
        <strain evidence="3">T-177</strain>
    </source>
</reference>
<sequence length="83" mass="9594">MDPEVILAVIYDAVTTSMSSDPPQHRPYVMKEKPKVQTPLSPAQAIADAWNKETPENQERWRQANDLLRKQFSTPRRARDSKM</sequence>
<comment type="caution">
    <text evidence="2">The sequence shown here is derived from an EMBL/GenBank/DDBJ whole genome shotgun (WGS) entry which is preliminary data.</text>
</comment>